<organism evidence="2">
    <name type="scientific">Acidithiobacillus ferrivorans</name>
    <dbReference type="NCBI Taxonomy" id="160808"/>
    <lineage>
        <taxon>Bacteria</taxon>
        <taxon>Pseudomonadati</taxon>
        <taxon>Pseudomonadota</taxon>
        <taxon>Acidithiobacillia</taxon>
        <taxon>Acidithiobacillales</taxon>
        <taxon>Acidithiobacillaceae</taxon>
        <taxon>Acidithiobacillus</taxon>
    </lineage>
</organism>
<evidence type="ECO:0000313" key="2">
    <source>
        <dbReference type="EMBL" id="CDQ10560.1"/>
    </source>
</evidence>
<dbReference type="Proteomes" id="UP000193925">
    <property type="component" value="Chromosome AFERRI"/>
</dbReference>
<reference evidence="3 4" key="3">
    <citation type="submission" date="2017-03" db="EMBL/GenBank/DDBJ databases">
        <authorList>
            <person name="Regsiter A."/>
            <person name="William W."/>
        </authorList>
    </citation>
    <scope>NUCLEOTIDE SEQUENCE [LARGE SCALE GENOMIC DNA]</scope>
    <source>
        <strain evidence="3">PRJEB5721</strain>
    </source>
</reference>
<dbReference type="AlphaFoldDB" id="A0A060UQ66"/>
<proteinExistence type="predicted"/>
<feature type="signal peptide" evidence="1">
    <location>
        <begin position="1"/>
        <end position="19"/>
    </location>
</feature>
<dbReference type="Gene3D" id="2.40.160.170">
    <property type="match status" value="1"/>
</dbReference>
<keyword evidence="4" id="KW-1185">Reference proteome</keyword>
<keyword evidence="1" id="KW-0732">Signal</keyword>
<reference evidence="2" key="1">
    <citation type="submission" date="2014-03" db="EMBL/GenBank/DDBJ databases">
        <authorList>
            <person name="Genoscope - CEA"/>
        </authorList>
    </citation>
    <scope>NUCLEOTIDE SEQUENCE [LARGE SCALE GENOMIC DNA]</scope>
    <source>
        <strain evidence="2">CF27</strain>
    </source>
</reference>
<evidence type="ECO:0000313" key="4">
    <source>
        <dbReference type="Proteomes" id="UP000193925"/>
    </source>
</evidence>
<dbReference type="EMBL" id="CCCS020000035">
    <property type="protein sequence ID" value="CDQ10560.1"/>
    <property type="molecule type" value="Genomic_DNA"/>
</dbReference>
<reference evidence="2" key="2">
    <citation type="submission" date="2014-07" db="EMBL/GenBank/DDBJ databases">
        <title>Initial genome analysis of the psychrotolerant acidophile Acidithiobacillus ferrivorans CF27: insights into iron and sulfur oxidation pathways and into biofilm formation.</title>
        <authorList>
            <person name="Talla E."/>
            <person name="Hedrich S."/>
            <person name="Mangenot S."/>
            <person name="Ji B."/>
            <person name="Johnson D.B."/>
            <person name="Barbe V."/>
            <person name="Bonnefoy V."/>
        </authorList>
    </citation>
    <scope>NUCLEOTIDE SEQUENCE [LARGE SCALE GENOMIC DNA]</scope>
    <source>
        <strain evidence="2">CF27</strain>
    </source>
</reference>
<dbReference type="RefSeq" id="WP_035193102.1">
    <property type="nucleotide sequence ID" value="NZ_CCCS020000035.1"/>
</dbReference>
<sequence length="242" mass="25883">MKKTMFGLFAVLLSGFATAFAPAFAMGMPFHGLAAGLGGGIQGTTAIIPKVLNLNVGYLSHSFHTSNVNYNAGVNLHGEPITVSWFPFQGSRDLTFNVTGTPPGGTYTFNGHTYAASQVGSLTGNMTHFNGIWMIGGNHNGEQEMAGDDQKSQELQLTVLSMLDGNGKNSVVLRLFPSAITQVMATAEWVKAHPEAEHVEIVLHGVVPHCERPDALIMTMPRTALLVMAADMVRQEQGVTLQ</sequence>
<gene>
    <name evidence="3" type="ORF">AFERRI_10624</name>
    <name evidence="2" type="ORF">AFERRI_400341</name>
</gene>
<protein>
    <submittedName>
        <fullName evidence="2">Uncharacterized protein</fullName>
    </submittedName>
</protein>
<accession>A0A060UQ66</accession>
<evidence type="ECO:0000313" key="3">
    <source>
        <dbReference type="EMBL" id="SMH64591.1"/>
    </source>
</evidence>
<feature type="chain" id="PRO_5001587941" evidence="1">
    <location>
        <begin position="20"/>
        <end position="242"/>
    </location>
</feature>
<name>A0A060UQ66_9PROT</name>
<evidence type="ECO:0000256" key="1">
    <source>
        <dbReference type="SAM" id="SignalP"/>
    </source>
</evidence>
<dbReference type="EMBL" id="LT841305">
    <property type="protein sequence ID" value="SMH64591.1"/>
    <property type="molecule type" value="Genomic_DNA"/>
</dbReference>